<evidence type="ECO:0000256" key="6">
    <source>
        <dbReference type="ARBA" id="ARBA00022692"/>
    </source>
</evidence>
<comment type="catalytic activity">
    <reaction evidence="11">
        <text>an alpha-D-Man-(1-&gt;2)-alpha-D-Man-(1-&gt;2)-alpha-D-Man-(1-&gt;3)-[alpha-D-Man-(1-&gt;2)-alpha-D-Man-(1-&gt;3)-alpha-D-Man-(1-&gt;6)]-beta-D-Man-(1-&gt;4)-beta-D-GlcNAc-(1-&gt;4)-alpha-D-GlcNAc-diphospho-di-trans,poly-cis-dolichol + a di-trans,poly-cis-dolichyl beta-D-mannosyl phosphate = an alpha-D-Man-(1-&gt;2)-alpha-D-Man-(1-&gt;2)-alpha-D-Man-(1-&gt;3)-[alpha-D-Man-(1-&gt;2)-alpha-D-Man-(1-&gt;3)-[alpha-D-Man-(1-&gt;6)]-alpha-D-Man-(1-&gt;6)]-beta-D-Man-(1-&gt;4)-beta-D-GlcNAc-(1-&gt;4)-alpha-D-GlcNAc-diphospho-di-trans,poly-cis-dolichol + a di-trans,poly-cis-dolichyl phosphate + H(+)</text>
        <dbReference type="Rhea" id="RHEA:29535"/>
        <dbReference type="Rhea" id="RHEA-COMP:19498"/>
        <dbReference type="Rhea" id="RHEA-COMP:19501"/>
        <dbReference type="Rhea" id="RHEA-COMP:19518"/>
        <dbReference type="Rhea" id="RHEA-COMP:19519"/>
        <dbReference type="ChEBI" id="CHEBI:15378"/>
        <dbReference type="ChEBI" id="CHEBI:57683"/>
        <dbReference type="ChEBI" id="CHEBI:58211"/>
        <dbReference type="ChEBI" id="CHEBI:132517"/>
        <dbReference type="ChEBI" id="CHEBI:132519"/>
        <dbReference type="EC" id="2.4.1.260"/>
    </reaction>
    <physiologicalReaction direction="left-to-right" evidence="11">
        <dbReference type="Rhea" id="RHEA:29536"/>
    </physiologicalReaction>
</comment>
<dbReference type="EC" id="2.4.1.-" evidence="12"/>
<comment type="similarity">
    <text evidence="3 12">Belongs to the glycosyltransferase 22 family.</text>
</comment>
<dbReference type="UniPathway" id="UPA00378"/>
<dbReference type="GO" id="GO:0005789">
    <property type="term" value="C:endoplasmic reticulum membrane"/>
    <property type="evidence" value="ECO:0007669"/>
    <property type="project" value="UniProtKB-SubCell"/>
</dbReference>
<evidence type="ECO:0000256" key="7">
    <source>
        <dbReference type="ARBA" id="ARBA00022824"/>
    </source>
</evidence>
<evidence type="ECO:0000256" key="3">
    <source>
        <dbReference type="ARBA" id="ARBA00007063"/>
    </source>
</evidence>
<proteinExistence type="inferred from homology"/>
<dbReference type="GO" id="GO:0006487">
    <property type="term" value="P:protein N-linked glycosylation"/>
    <property type="evidence" value="ECO:0007669"/>
    <property type="project" value="TreeGrafter"/>
</dbReference>
<dbReference type="GO" id="GO:0052917">
    <property type="term" value="F:dol-P-Man:Man(7)GlcNAc(2)-PP-Dol alpha-1,6-mannosyltransferase activity"/>
    <property type="evidence" value="ECO:0007669"/>
    <property type="project" value="UniProtKB-EC"/>
</dbReference>
<keyword evidence="7 12" id="KW-0256">Endoplasmic reticulum</keyword>
<evidence type="ECO:0000256" key="4">
    <source>
        <dbReference type="ARBA" id="ARBA00022676"/>
    </source>
</evidence>
<dbReference type="PANTHER" id="PTHR22760:SF1">
    <property type="entry name" value="DOL-P-MAN:MAN(7)GLCNAC(2)-PP-DOL ALPHA-1,6-MANNOSYLTRANSFERASE"/>
    <property type="match status" value="1"/>
</dbReference>
<feature type="transmembrane region" description="Helical" evidence="12">
    <location>
        <begin position="16"/>
        <end position="36"/>
    </location>
</feature>
<evidence type="ECO:0000256" key="12">
    <source>
        <dbReference type="RuleBase" id="RU363075"/>
    </source>
</evidence>
<keyword evidence="5" id="KW-0808">Transferase</keyword>
<sequence>METFLGRLSIFNVFKWGIPIALALLGTTIAVDSFFWQRWLWPEGEVLWFNVVLNKSSEWGVSFWPMSRLSDI</sequence>
<comment type="subcellular location">
    <subcellularLocation>
        <location evidence="1 12">Endoplasmic reticulum membrane</location>
        <topology evidence="1 12">Multi-pass membrane protein</topology>
    </subcellularLocation>
</comment>
<evidence type="ECO:0000256" key="8">
    <source>
        <dbReference type="ARBA" id="ARBA00022989"/>
    </source>
</evidence>
<keyword evidence="9 12" id="KW-0472">Membrane</keyword>
<dbReference type="AlphaFoldDB" id="A0A6M2DB00"/>
<evidence type="ECO:0000256" key="11">
    <source>
        <dbReference type="ARBA" id="ARBA00048899"/>
    </source>
</evidence>
<comment type="function">
    <text evidence="10">Mannosyltransferase that operates in the biosynthetic pathway of dolichol-linked oligosaccharides, the glycan precursors employed in protein asparagine (N)-glycosylation. The assembly of dolichol-linked oligosaccharides begins on the cytosolic side of the endoplasmic reticulum membrane and finishes in its lumen. The sequential addition of sugars to dolichol pyrophosphate produces dolichol-linked oligosaccharides containing fourteen sugars, including two GlcNAcs, nine mannoses and three glucoses. Once assembled, the oligosaccharide is transferred from the lipid to nascent proteins by oligosaccharyltransferases. In the lumen of the endoplasmic reticulum, adds the eighth mannose residue in an alpha-1,6 linkage onto Man(7)GlcNAc(2)-PP-dolichol to produce Man(8)GlcNAc(2)-PP-dolichol.</text>
</comment>
<keyword evidence="4 12" id="KW-0328">Glycosyltransferase</keyword>
<dbReference type="Pfam" id="PF03901">
    <property type="entry name" value="Glyco_transf_22"/>
    <property type="match status" value="1"/>
</dbReference>
<dbReference type="InterPro" id="IPR005599">
    <property type="entry name" value="GPI_mannosylTrfase"/>
</dbReference>
<keyword evidence="6 12" id="KW-0812">Transmembrane</keyword>
<evidence type="ECO:0000256" key="2">
    <source>
        <dbReference type="ARBA" id="ARBA00004922"/>
    </source>
</evidence>
<dbReference type="VEuPathDB" id="VectorBase:LOC119175072"/>
<reference evidence="13" key="1">
    <citation type="submission" date="2019-09" db="EMBL/GenBank/DDBJ databases">
        <title>Organ-specific transcriptomic study of the physiology of the cattle tick, Rhipicephalus microplus.</title>
        <authorList>
            <person name="Tirloni L."/>
            <person name="Braz G."/>
            <person name="Gandara A.C.P."/>
            <person name="Sabadin G.A."/>
            <person name="da Silva R.M."/>
            <person name="Guizzo M.G."/>
            <person name="Machado J.A."/>
            <person name="Costa E.P."/>
            <person name="Gomes H.F."/>
            <person name="Moraes J."/>
            <person name="Mota M.B.S."/>
            <person name="Mesquita R.D."/>
            <person name="Alvarenga P.H."/>
            <person name="Alves F."/>
            <person name="Seixas A."/>
            <person name="da Fonseca R.N."/>
            <person name="Fogaca A."/>
            <person name="Logullo C."/>
            <person name="Tanaka A."/>
            <person name="Daffre S."/>
            <person name="Termignoni C."/>
            <person name="Vaz I.S.Jr."/>
            <person name="Oliveira P.L."/>
            <person name="Ribeiro J.M."/>
        </authorList>
    </citation>
    <scope>NUCLEOTIDE SEQUENCE</scope>
    <source>
        <strain evidence="13">Porto Alegre</strain>
    </source>
</reference>
<dbReference type="OrthoDB" id="19039at2759"/>
<comment type="caution">
    <text evidence="12">Lacks conserved residue(s) required for the propagation of feature annotation.</text>
</comment>
<name>A0A6M2DB00_RHIMP</name>
<keyword evidence="8 12" id="KW-1133">Transmembrane helix</keyword>
<evidence type="ECO:0000256" key="1">
    <source>
        <dbReference type="ARBA" id="ARBA00004477"/>
    </source>
</evidence>
<organism evidence="13">
    <name type="scientific">Rhipicephalus microplus</name>
    <name type="common">Cattle tick</name>
    <name type="synonym">Boophilus microplus</name>
    <dbReference type="NCBI Taxonomy" id="6941"/>
    <lineage>
        <taxon>Eukaryota</taxon>
        <taxon>Metazoa</taxon>
        <taxon>Ecdysozoa</taxon>
        <taxon>Arthropoda</taxon>
        <taxon>Chelicerata</taxon>
        <taxon>Arachnida</taxon>
        <taxon>Acari</taxon>
        <taxon>Parasitiformes</taxon>
        <taxon>Ixodida</taxon>
        <taxon>Ixodoidea</taxon>
        <taxon>Ixodidae</taxon>
        <taxon>Rhipicephalinae</taxon>
        <taxon>Rhipicephalus</taxon>
        <taxon>Boophilus</taxon>
    </lineage>
</organism>
<evidence type="ECO:0000313" key="13">
    <source>
        <dbReference type="EMBL" id="NOV43493.1"/>
    </source>
</evidence>
<dbReference type="PANTHER" id="PTHR22760">
    <property type="entry name" value="GLYCOSYLTRANSFERASE"/>
    <property type="match status" value="1"/>
</dbReference>
<protein>
    <recommendedName>
        <fullName evidence="12">Mannosyltransferase</fullName>
        <ecNumber evidence="12">2.4.1.-</ecNumber>
    </recommendedName>
</protein>
<accession>A0A6M2DB00</accession>
<dbReference type="EMBL" id="GHWJ01010756">
    <property type="protein sequence ID" value="NOV43493.1"/>
    <property type="molecule type" value="Transcribed_RNA"/>
</dbReference>
<comment type="pathway">
    <text evidence="2">Protein modification; protein glycosylation.</text>
</comment>
<evidence type="ECO:0000256" key="10">
    <source>
        <dbReference type="ARBA" id="ARBA00044721"/>
    </source>
</evidence>
<evidence type="ECO:0000256" key="9">
    <source>
        <dbReference type="ARBA" id="ARBA00023136"/>
    </source>
</evidence>
<evidence type="ECO:0000256" key="5">
    <source>
        <dbReference type="ARBA" id="ARBA00022679"/>
    </source>
</evidence>